<dbReference type="PROSITE" id="PS51420">
    <property type="entry name" value="RHO"/>
    <property type="match status" value="1"/>
</dbReference>
<dbReference type="SMART" id="SM00176">
    <property type="entry name" value="RAN"/>
    <property type="match status" value="1"/>
</dbReference>
<dbReference type="SUPFAM" id="SSF52540">
    <property type="entry name" value="P-loop containing nucleoside triphosphate hydrolases"/>
    <property type="match status" value="1"/>
</dbReference>
<feature type="region of interest" description="Disordered" evidence="11">
    <location>
        <begin position="421"/>
        <end position="462"/>
    </location>
</feature>
<dbReference type="Pfam" id="PF00071">
    <property type="entry name" value="Ras"/>
    <property type="match status" value="1"/>
</dbReference>
<dbReference type="GO" id="GO:0030139">
    <property type="term" value="C:endocytic vesicle"/>
    <property type="evidence" value="ECO:0007669"/>
    <property type="project" value="UniProtKB-ARBA"/>
</dbReference>
<dbReference type="GO" id="GO:0005764">
    <property type="term" value="C:lysosome"/>
    <property type="evidence" value="ECO:0007669"/>
    <property type="project" value="UniProtKB-ARBA"/>
</dbReference>
<dbReference type="GO" id="GO:0015031">
    <property type="term" value="P:protein transport"/>
    <property type="evidence" value="ECO:0007669"/>
    <property type="project" value="UniProtKB-KW"/>
</dbReference>
<dbReference type="InterPro" id="IPR027417">
    <property type="entry name" value="P-loop_NTPase"/>
</dbReference>
<evidence type="ECO:0000256" key="11">
    <source>
        <dbReference type="SAM" id="MobiDB-lite"/>
    </source>
</evidence>
<dbReference type="Proteomes" id="UP001620626">
    <property type="component" value="Unassembled WGS sequence"/>
</dbReference>
<evidence type="ECO:0000256" key="8">
    <source>
        <dbReference type="ARBA" id="ARBA00058158"/>
    </source>
</evidence>
<keyword evidence="2" id="KW-0813">Transport</keyword>
<feature type="region of interest" description="Disordered" evidence="11">
    <location>
        <begin position="970"/>
        <end position="1002"/>
    </location>
</feature>
<dbReference type="FunFam" id="3.40.50.300:FF:000751">
    <property type="entry name" value="Rab family GTPase, putative"/>
    <property type="match status" value="1"/>
</dbReference>
<protein>
    <recommendedName>
        <fullName evidence="9">Ras-related protein Rab-7b</fullName>
    </recommendedName>
</protein>
<dbReference type="InterPro" id="IPR001806">
    <property type="entry name" value="Small_GTPase"/>
</dbReference>
<accession>A0ABD2KSS6</accession>
<keyword evidence="5" id="KW-0342">GTP-binding</keyword>
<evidence type="ECO:0000256" key="9">
    <source>
        <dbReference type="ARBA" id="ARBA00067801"/>
    </source>
</evidence>
<dbReference type="NCBIfam" id="TIGR00231">
    <property type="entry name" value="small_GTP"/>
    <property type="match status" value="1"/>
</dbReference>
<dbReference type="CDD" id="cd01862">
    <property type="entry name" value="Rab7"/>
    <property type="match status" value="1"/>
</dbReference>
<comment type="caution">
    <text evidence="12">The sequence shown here is derived from an EMBL/GenBank/DDBJ whole genome shotgun (WGS) entry which is preliminary data.</text>
</comment>
<comment type="function">
    <text evidence="8">Controls vesicular trafficking from endosomes to the trans-Golgi network (TGN). Acts as a negative regulator of TLR9 signaling and can suppress TLR9-triggered TNFA, IL6, and IFNB production in macrophages by promoting TLR9 lysosomal degradation. Also negatively regulates TLR4 signaling in macrophages by promoting lysosomal degradation of TLR4. Promotes megakaryocytic differentiation by increasing NF-kappa-B-dependent IL6 production and subsequently enhancing the association of STAT3 with GATA1. Not involved in the regulation of the EGF- and EGFR degradation pathway.</text>
</comment>
<dbReference type="SMART" id="SM00175">
    <property type="entry name" value="RAB"/>
    <property type="match status" value="1"/>
</dbReference>
<keyword evidence="4" id="KW-0653">Protein transport</keyword>
<dbReference type="AlphaFoldDB" id="A0ABD2KSS6"/>
<reference evidence="12 13" key="1">
    <citation type="submission" date="2024-10" db="EMBL/GenBank/DDBJ databases">
        <authorList>
            <person name="Kim D."/>
        </authorList>
    </citation>
    <scope>NUCLEOTIDE SEQUENCE [LARGE SCALE GENOMIC DNA]</scope>
    <source>
        <strain evidence="12">BH-2024</strain>
    </source>
</reference>
<evidence type="ECO:0000256" key="1">
    <source>
        <dbReference type="ARBA" id="ARBA00006270"/>
    </source>
</evidence>
<evidence type="ECO:0000256" key="5">
    <source>
        <dbReference type="ARBA" id="ARBA00023134"/>
    </source>
</evidence>
<name>A0ABD2KSS6_9BILA</name>
<keyword evidence="13" id="KW-1185">Reference proteome</keyword>
<keyword evidence="7" id="KW-0636">Prenylation</keyword>
<evidence type="ECO:0000313" key="12">
    <source>
        <dbReference type="EMBL" id="KAL3105948.1"/>
    </source>
</evidence>
<evidence type="ECO:0000256" key="6">
    <source>
        <dbReference type="ARBA" id="ARBA00023288"/>
    </source>
</evidence>
<dbReference type="GO" id="GO:0002682">
    <property type="term" value="P:regulation of immune system process"/>
    <property type="evidence" value="ECO:0007669"/>
    <property type="project" value="UniProtKB-ARBA"/>
</dbReference>
<evidence type="ECO:0000256" key="7">
    <source>
        <dbReference type="ARBA" id="ARBA00023289"/>
    </source>
</evidence>
<feature type="region of interest" description="Disordered" evidence="11">
    <location>
        <begin position="337"/>
        <end position="362"/>
    </location>
</feature>
<keyword evidence="6" id="KW-0449">Lipoprotein</keyword>
<proteinExistence type="inferred from homology"/>
<dbReference type="InterPro" id="IPR005225">
    <property type="entry name" value="Small_GTP-bd"/>
</dbReference>
<evidence type="ECO:0000256" key="10">
    <source>
        <dbReference type="SAM" id="Coils"/>
    </source>
</evidence>
<dbReference type="Gene3D" id="3.40.50.300">
    <property type="entry name" value="P-loop containing nucleotide triphosphate hydrolases"/>
    <property type="match status" value="1"/>
</dbReference>
<feature type="compositionally biased region" description="Acidic residues" evidence="11">
    <location>
        <begin position="450"/>
        <end position="462"/>
    </location>
</feature>
<keyword evidence="10" id="KW-0175">Coiled coil</keyword>
<gene>
    <name evidence="12" type="ORF">niasHT_025005</name>
</gene>
<feature type="region of interest" description="Disordered" evidence="11">
    <location>
        <begin position="274"/>
        <end position="304"/>
    </location>
</feature>
<dbReference type="PANTHER" id="PTHR47981:SF20">
    <property type="entry name" value="RAS-RELATED PROTEIN RAB-7A"/>
    <property type="match status" value="1"/>
</dbReference>
<evidence type="ECO:0000256" key="4">
    <source>
        <dbReference type="ARBA" id="ARBA00022927"/>
    </source>
</evidence>
<evidence type="ECO:0000313" key="13">
    <source>
        <dbReference type="Proteomes" id="UP001620626"/>
    </source>
</evidence>
<evidence type="ECO:0000256" key="3">
    <source>
        <dbReference type="ARBA" id="ARBA00022741"/>
    </source>
</evidence>
<dbReference type="SMART" id="SM00173">
    <property type="entry name" value="RAS"/>
    <property type="match status" value="1"/>
</dbReference>
<feature type="region of interest" description="Disordered" evidence="11">
    <location>
        <begin position="200"/>
        <end position="231"/>
    </location>
</feature>
<dbReference type="PROSITE" id="PS51419">
    <property type="entry name" value="RAB"/>
    <property type="match status" value="1"/>
</dbReference>
<sequence>MSVEESPLLREFKTFLQATLVAFGSDGAPFSLVNQRFSEDWVGSPSLKEYAAKLGYVHPNGIFKLLQSIPDQVTMMVNPTGEVILKPVPMEETRDNLEKIDATNKELKAERKRRQQYQQGPLPASVIAQLAAGICWPPPVPAQPLSSVFNASIERTAPAATPPIAAVSRPPPPPMTKKFNPNLIPLGTPRFARCASTSNIAADSSADGGPSASGVPTPSPMVFHPPHQQPQRSKVFFGQRKKASPPVAVSRNDFGDFAPPVAVSRNDFFDMPPPATVSRSDLPPPAAVSHNDLPPPAAVSHNDLPPPVAVSHSDLVQPLSTVFKRNEAYYEEDFHALASPRYGSPEPRPAKEEPHNLQQPQPAKDLAQNLQQPQPAKDVTQNLQQPQPAKDLAQNLQQPQPAKDVTQNLQQPQPAKDLAQNLQQPQPAKDVAHNLPVLPPPPANSVPYSSDEDYFEDISDDSEDDWDLLDGVLDHNDWNEEEDGEECGAFLDKFSQTYSKPVPEGIYRLIHIFRQSGGSFSKIDLLEKKYSDNYGTRLNSTERNRLLGAPAATRIAKDSFSRAAYPGLFRVTERMANYYGVNLLPCLTGNCVDPSLFWSASPPLSAVPSRPSTSASVKREPPSNVPSPAHSVDTTTRKPIGGGQPKPAEDIPRFTHFCGQTIESVLSAYADLLDSLKEPPLSPPFNVGQFVLFRHDKLGMCHGKVVRQDSQHLVVKHLVTQDAHYVKMEAIFAFPDQLLKECSTNSLSSFSIIFEAEEICQLFDGAPIRIFFFTEYASFLEMSDHSARRKVLLKIILLGEAGVGKSSLMNQYVNRQFISAYKATVGCDFLTKTITVDGTEVKMQIWDTCGQERFQSLGNAFYRGSDACILVFDVTNATSFKCLESWLDEFLVLASPLEPDSFPFMVLGNKIDRDPERAVSSRKAQNWCERHGGTGTKNIRYMEASAKSATNVEEAFEAIVRDALARAAQDEQQREPVEFPDQIDFGNGRSDERTTRESSCFC</sequence>
<evidence type="ECO:0000256" key="2">
    <source>
        <dbReference type="ARBA" id="ARBA00022448"/>
    </source>
</evidence>
<dbReference type="GO" id="GO:0005770">
    <property type="term" value="C:late endosome"/>
    <property type="evidence" value="ECO:0007669"/>
    <property type="project" value="UniProtKB-ARBA"/>
</dbReference>
<dbReference type="PROSITE" id="PS51421">
    <property type="entry name" value="RAS"/>
    <property type="match status" value="1"/>
</dbReference>
<feature type="compositionally biased region" description="Low complexity" evidence="11">
    <location>
        <begin position="201"/>
        <end position="214"/>
    </location>
</feature>
<organism evidence="12 13">
    <name type="scientific">Heterodera trifolii</name>
    <dbReference type="NCBI Taxonomy" id="157864"/>
    <lineage>
        <taxon>Eukaryota</taxon>
        <taxon>Metazoa</taxon>
        <taxon>Ecdysozoa</taxon>
        <taxon>Nematoda</taxon>
        <taxon>Chromadorea</taxon>
        <taxon>Rhabditida</taxon>
        <taxon>Tylenchina</taxon>
        <taxon>Tylenchomorpha</taxon>
        <taxon>Tylenchoidea</taxon>
        <taxon>Heteroderidae</taxon>
        <taxon>Heteroderinae</taxon>
        <taxon>Heterodera</taxon>
    </lineage>
</organism>
<keyword evidence="3" id="KW-0547">Nucleotide-binding</keyword>
<feature type="region of interest" description="Disordered" evidence="11">
    <location>
        <begin position="608"/>
        <end position="648"/>
    </location>
</feature>
<dbReference type="SMART" id="SM00174">
    <property type="entry name" value="RHO"/>
    <property type="match status" value="1"/>
</dbReference>
<feature type="coiled-coil region" evidence="10">
    <location>
        <begin position="90"/>
        <end position="120"/>
    </location>
</feature>
<dbReference type="EMBL" id="JBICBT010000672">
    <property type="protein sequence ID" value="KAL3105948.1"/>
    <property type="molecule type" value="Genomic_DNA"/>
</dbReference>
<dbReference type="GO" id="GO:0005525">
    <property type="term" value="F:GTP binding"/>
    <property type="evidence" value="ECO:0007669"/>
    <property type="project" value="UniProtKB-KW"/>
</dbReference>
<dbReference type="PANTHER" id="PTHR47981">
    <property type="entry name" value="RAB FAMILY"/>
    <property type="match status" value="1"/>
</dbReference>
<dbReference type="PRINTS" id="PR00449">
    <property type="entry name" value="RASTRNSFRMNG"/>
</dbReference>
<comment type="similarity">
    <text evidence="1">Belongs to the small GTPase superfamily. Rab family.</text>
</comment>